<evidence type="ECO:0000256" key="5">
    <source>
        <dbReference type="SAM" id="Phobius"/>
    </source>
</evidence>
<feature type="transmembrane region" description="Helical" evidence="5">
    <location>
        <begin position="82"/>
        <end position="100"/>
    </location>
</feature>
<proteinExistence type="predicted"/>
<keyword evidence="8" id="KW-1185">Reference proteome</keyword>
<sequence length="417" mass="44080">MTAVPARPDAFAPPAALGLAAPLAVGMLLIYSAAWVLPLAGDTPAAAQGGLIRALYMPAYVLGFGVFALAPLRTVQAAVRQPFLIALMGVAVLSVFWSIAPDQSARRVFAVVCTTAGGLVIAARFGWAALAEVAAATFAILAAAALVAAVAVPSIGVMSEIFPGAWRGLWPEKNALGGNMALGFVCLSAAAVLNPRRAWLWWGFAALALFLVLMSTSKTSLVSLLLGAAMLMFVGLLRRGPATKVAMVWLAVVGLMIGAGALLFAADAIFELLGKDATLTGRTEIWDAAMRQIEKRPWTGYGYGVVWDVKGPWTPFAWIEREAGFTPQHAHNAWIEQWIGLGMLGLGAFGLFYIQTIALTLVAMFRSAGAYLAAPFVIVYSLMSVTESVAFTYNDLRWVLFVAIAARLALPDPAADH</sequence>
<keyword evidence="3 5" id="KW-1133">Transmembrane helix</keyword>
<comment type="caution">
    <text evidence="7">The sequence shown here is derived from an EMBL/GenBank/DDBJ whole genome shotgun (WGS) entry which is preliminary data.</text>
</comment>
<dbReference type="InterPro" id="IPR007016">
    <property type="entry name" value="O-antigen_ligase-rel_domated"/>
</dbReference>
<dbReference type="PANTHER" id="PTHR37422:SF17">
    <property type="entry name" value="O-ANTIGEN LIGASE"/>
    <property type="match status" value="1"/>
</dbReference>
<feature type="transmembrane region" description="Helical" evidence="5">
    <location>
        <begin position="371"/>
        <end position="393"/>
    </location>
</feature>
<dbReference type="InterPro" id="IPR051533">
    <property type="entry name" value="WaaL-like"/>
</dbReference>
<comment type="subcellular location">
    <subcellularLocation>
        <location evidence="1">Membrane</location>
        <topology evidence="1">Multi-pass membrane protein</topology>
    </subcellularLocation>
</comment>
<evidence type="ECO:0000256" key="2">
    <source>
        <dbReference type="ARBA" id="ARBA00022692"/>
    </source>
</evidence>
<evidence type="ECO:0000313" key="8">
    <source>
        <dbReference type="Proteomes" id="UP001597237"/>
    </source>
</evidence>
<keyword evidence="4 5" id="KW-0472">Membrane</keyword>
<keyword evidence="2 5" id="KW-0812">Transmembrane</keyword>
<feature type="transmembrane region" description="Helical" evidence="5">
    <location>
        <begin position="246"/>
        <end position="266"/>
    </location>
</feature>
<dbReference type="EMBL" id="JBHUEY010000006">
    <property type="protein sequence ID" value="MFD1784705.1"/>
    <property type="molecule type" value="Genomic_DNA"/>
</dbReference>
<dbReference type="GO" id="GO:0016874">
    <property type="term" value="F:ligase activity"/>
    <property type="evidence" value="ECO:0007669"/>
    <property type="project" value="UniProtKB-KW"/>
</dbReference>
<dbReference type="Pfam" id="PF04932">
    <property type="entry name" value="Wzy_C"/>
    <property type="match status" value="1"/>
</dbReference>
<organism evidence="7 8">
    <name type="scientific">Phenylobacterium terrae</name>
    <dbReference type="NCBI Taxonomy" id="2665495"/>
    <lineage>
        <taxon>Bacteria</taxon>
        <taxon>Pseudomonadati</taxon>
        <taxon>Pseudomonadota</taxon>
        <taxon>Alphaproteobacteria</taxon>
        <taxon>Caulobacterales</taxon>
        <taxon>Caulobacteraceae</taxon>
        <taxon>Phenylobacterium</taxon>
    </lineage>
</organism>
<dbReference type="Proteomes" id="UP001597237">
    <property type="component" value="Unassembled WGS sequence"/>
</dbReference>
<evidence type="ECO:0000256" key="3">
    <source>
        <dbReference type="ARBA" id="ARBA00022989"/>
    </source>
</evidence>
<gene>
    <name evidence="7" type="ORF">ACFSC0_14975</name>
</gene>
<evidence type="ECO:0000256" key="4">
    <source>
        <dbReference type="ARBA" id="ARBA00023136"/>
    </source>
</evidence>
<feature type="transmembrane region" description="Helical" evidence="5">
    <location>
        <begin position="221"/>
        <end position="240"/>
    </location>
</feature>
<dbReference type="PANTHER" id="PTHR37422">
    <property type="entry name" value="TEICHURONIC ACID BIOSYNTHESIS PROTEIN TUAE"/>
    <property type="match status" value="1"/>
</dbReference>
<feature type="transmembrane region" description="Helical" evidence="5">
    <location>
        <begin position="15"/>
        <end position="39"/>
    </location>
</feature>
<feature type="domain" description="O-antigen ligase-related" evidence="6">
    <location>
        <begin position="204"/>
        <end position="349"/>
    </location>
</feature>
<evidence type="ECO:0000256" key="1">
    <source>
        <dbReference type="ARBA" id="ARBA00004141"/>
    </source>
</evidence>
<feature type="transmembrane region" description="Helical" evidence="5">
    <location>
        <begin position="199"/>
        <end position="214"/>
    </location>
</feature>
<feature type="transmembrane region" description="Helical" evidence="5">
    <location>
        <begin position="338"/>
        <end position="365"/>
    </location>
</feature>
<protein>
    <submittedName>
        <fullName evidence="7">O-antigen ligase family protein</fullName>
    </submittedName>
</protein>
<name>A0ABW4N636_9CAUL</name>
<feature type="transmembrane region" description="Helical" evidence="5">
    <location>
        <begin position="51"/>
        <end position="70"/>
    </location>
</feature>
<evidence type="ECO:0000259" key="6">
    <source>
        <dbReference type="Pfam" id="PF04932"/>
    </source>
</evidence>
<evidence type="ECO:0000313" key="7">
    <source>
        <dbReference type="EMBL" id="MFD1784705.1"/>
    </source>
</evidence>
<dbReference type="RefSeq" id="WP_377280844.1">
    <property type="nucleotide sequence ID" value="NZ_JBHRSI010000002.1"/>
</dbReference>
<feature type="transmembrane region" description="Helical" evidence="5">
    <location>
        <begin position="107"/>
        <end position="127"/>
    </location>
</feature>
<reference evidence="8" key="1">
    <citation type="journal article" date="2019" name="Int. J. Syst. Evol. Microbiol.">
        <title>The Global Catalogue of Microorganisms (GCM) 10K type strain sequencing project: providing services to taxonomists for standard genome sequencing and annotation.</title>
        <authorList>
            <consortium name="The Broad Institute Genomics Platform"/>
            <consortium name="The Broad Institute Genome Sequencing Center for Infectious Disease"/>
            <person name="Wu L."/>
            <person name="Ma J."/>
        </authorList>
    </citation>
    <scope>NUCLEOTIDE SEQUENCE [LARGE SCALE GENOMIC DNA]</scope>
    <source>
        <strain evidence="8">DFY28</strain>
    </source>
</reference>
<accession>A0ABW4N636</accession>
<keyword evidence="7" id="KW-0436">Ligase</keyword>
<feature type="transmembrane region" description="Helical" evidence="5">
    <location>
        <begin position="133"/>
        <end position="155"/>
    </location>
</feature>